<comment type="similarity">
    <text evidence="4">Belongs to the inositol monophosphatase superfamily. CysQ family.</text>
</comment>
<keyword evidence="3 4" id="KW-0460">Magnesium</keyword>
<comment type="function">
    <text evidence="4">Converts adenosine-3',5'-bisphosphate (PAP) to AMP.</text>
</comment>
<dbReference type="GO" id="GO:0005886">
    <property type="term" value="C:plasma membrane"/>
    <property type="evidence" value="ECO:0007669"/>
    <property type="project" value="UniProtKB-SubCell"/>
</dbReference>
<dbReference type="GO" id="GO:0000103">
    <property type="term" value="P:sulfate assimilation"/>
    <property type="evidence" value="ECO:0007669"/>
    <property type="project" value="TreeGrafter"/>
</dbReference>
<keyword evidence="2 4" id="KW-0479">Metal-binding</keyword>
<evidence type="ECO:0000256" key="2">
    <source>
        <dbReference type="ARBA" id="ARBA00022723"/>
    </source>
</evidence>
<feature type="binding site" evidence="5">
    <location>
        <position position="89"/>
    </location>
    <ligand>
        <name>Mg(2+)</name>
        <dbReference type="ChEBI" id="CHEBI:18420"/>
        <label>1</label>
        <note>catalytic</note>
    </ligand>
</feature>
<feature type="binding site" evidence="4">
    <location>
        <position position="89"/>
    </location>
    <ligand>
        <name>Mg(2+)</name>
        <dbReference type="ChEBI" id="CHEBI:18420"/>
        <label>1</label>
    </ligand>
</feature>
<comment type="catalytic activity">
    <reaction evidence="1 4">
        <text>adenosine 3',5'-bisphosphate + H2O = AMP + phosphate</text>
        <dbReference type="Rhea" id="RHEA:10040"/>
        <dbReference type="ChEBI" id="CHEBI:15377"/>
        <dbReference type="ChEBI" id="CHEBI:43474"/>
        <dbReference type="ChEBI" id="CHEBI:58343"/>
        <dbReference type="ChEBI" id="CHEBI:456215"/>
        <dbReference type="EC" id="3.1.3.7"/>
    </reaction>
</comment>
<keyword evidence="4" id="KW-1003">Cell membrane</keyword>
<dbReference type="GO" id="GO:0000287">
    <property type="term" value="F:magnesium ion binding"/>
    <property type="evidence" value="ECO:0007669"/>
    <property type="project" value="UniProtKB-UniRule"/>
</dbReference>
<gene>
    <name evidence="4 6" type="primary">cysQ</name>
    <name evidence="6" type="ORF">GQE98_05900</name>
</gene>
<feature type="binding site" evidence="4">
    <location>
        <position position="69"/>
    </location>
    <ligand>
        <name>substrate</name>
    </ligand>
</feature>
<dbReference type="NCBIfam" id="TIGR01331">
    <property type="entry name" value="bisphos_cysQ"/>
    <property type="match status" value="1"/>
</dbReference>
<dbReference type="GO" id="GO:0050427">
    <property type="term" value="P:3'-phosphoadenosine 5'-phosphosulfate metabolic process"/>
    <property type="evidence" value="ECO:0007669"/>
    <property type="project" value="TreeGrafter"/>
</dbReference>
<dbReference type="EMBL" id="WTUW01000001">
    <property type="protein sequence ID" value="MZR30167.1"/>
    <property type="molecule type" value="Genomic_DNA"/>
</dbReference>
<dbReference type="GO" id="GO:0008441">
    <property type="term" value="F:3'(2'),5'-bisphosphate nucleotidase activity"/>
    <property type="evidence" value="ECO:0007669"/>
    <property type="project" value="UniProtKB-UniRule"/>
</dbReference>
<dbReference type="RefSeq" id="WP_161314690.1">
    <property type="nucleotide sequence ID" value="NZ_WTUW01000001.1"/>
</dbReference>
<keyword evidence="7" id="KW-1185">Reference proteome</keyword>
<dbReference type="SUPFAM" id="SSF56655">
    <property type="entry name" value="Carbohydrate phosphatase"/>
    <property type="match status" value="1"/>
</dbReference>
<feature type="binding site" evidence="5">
    <location>
        <position position="69"/>
    </location>
    <ligand>
        <name>Mg(2+)</name>
        <dbReference type="ChEBI" id="CHEBI:18420"/>
        <label>1</label>
        <note>catalytic</note>
    </ligand>
</feature>
<dbReference type="PROSITE" id="PS00629">
    <property type="entry name" value="IMP_1"/>
    <property type="match status" value="1"/>
</dbReference>
<dbReference type="Pfam" id="PF00459">
    <property type="entry name" value="Inositol_P"/>
    <property type="match status" value="1"/>
</dbReference>
<evidence type="ECO:0000256" key="4">
    <source>
        <dbReference type="HAMAP-Rule" id="MF_02095"/>
    </source>
</evidence>
<feature type="binding site" evidence="4">
    <location>
        <position position="215"/>
    </location>
    <ligand>
        <name>substrate</name>
    </ligand>
</feature>
<dbReference type="Proteomes" id="UP000476030">
    <property type="component" value="Unassembled WGS sequence"/>
</dbReference>
<protein>
    <recommendedName>
        <fullName evidence="4">3'(2'),5'-bisphosphate nucleotidase CysQ</fullName>
        <ecNumber evidence="4">3.1.3.7</ecNumber>
    </recommendedName>
    <alternativeName>
        <fullName evidence="4">3'(2'),5-bisphosphonucleoside 3'(2')-phosphohydrolase</fullName>
    </alternativeName>
    <alternativeName>
        <fullName evidence="4">3'-phosphoadenosine 5'-phosphate phosphatase</fullName>
        <shortName evidence="4">PAP phosphatase</shortName>
    </alternativeName>
</protein>
<dbReference type="EC" id="3.1.3.7" evidence="4"/>
<dbReference type="InterPro" id="IPR020583">
    <property type="entry name" value="Inositol_monoP_metal-BS"/>
</dbReference>
<dbReference type="HAMAP" id="MF_02095">
    <property type="entry name" value="CysQ"/>
    <property type="match status" value="1"/>
</dbReference>
<feature type="binding site" evidence="4">
    <location>
        <begin position="91"/>
        <end position="94"/>
    </location>
    <ligand>
        <name>substrate</name>
    </ligand>
</feature>
<dbReference type="CDD" id="cd01638">
    <property type="entry name" value="CysQ"/>
    <property type="match status" value="1"/>
</dbReference>
<feature type="binding site" evidence="4">
    <location>
        <position position="69"/>
    </location>
    <ligand>
        <name>Mg(2+)</name>
        <dbReference type="ChEBI" id="CHEBI:18420"/>
        <label>1</label>
    </ligand>
</feature>
<feature type="binding site" evidence="4">
    <location>
        <position position="89"/>
    </location>
    <ligand>
        <name>Mg(2+)</name>
        <dbReference type="ChEBI" id="CHEBI:18420"/>
        <label>2</label>
    </ligand>
</feature>
<feature type="binding site" evidence="4">
    <location>
        <position position="92"/>
    </location>
    <ligand>
        <name>Mg(2+)</name>
        <dbReference type="ChEBI" id="CHEBI:18420"/>
        <label>2</label>
    </ligand>
</feature>
<evidence type="ECO:0000313" key="6">
    <source>
        <dbReference type="EMBL" id="MZR30167.1"/>
    </source>
</evidence>
<dbReference type="Gene3D" id="3.30.540.10">
    <property type="entry name" value="Fructose-1,6-Bisphosphatase, subunit A, domain 1"/>
    <property type="match status" value="1"/>
</dbReference>
<name>A0A6L8W7G7_9PROT</name>
<dbReference type="PANTHER" id="PTHR43028:SF5">
    <property type="entry name" value="3'(2'),5'-BISPHOSPHATE NUCLEOTIDASE 1"/>
    <property type="match status" value="1"/>
</dbReference>
<keyword evidence="4" id="KW-0997">Cell inner membrane</keyword>
<evidence type="ECO:0000256" key="3">
    <source>
        <dbReference type="ARBA" id="ARBA00022842"/>
    </source>
</evidence>
<keyword evidence="4" id="KW-0472">Membrane</keyword>
<evidence type="ECO:0000256" key="5">
    <source>
        <dbReference type="PIRSR" id="PIRSR600760-2"/>
    </source>
</evidence>
<feature type="binding site" evidence="5">
    <location>
        <position position="92"/>
    </location>
    <ligand>
        <name>Mg(2+)</name>
        <dbReference type="ChEBI" id="CHEBI:18420"/>
        <label>1</label>
        <note>catalytic</note>
    </ligand>
</feature>
<feature type="binding site" evidence="5">
    <location>
        <position position="91"/>
    </location>
    <ligand>
        <name>Mg(2+)</name>
        <dbReference type="ChEBI" id="CHEBI:18420"/>
        <label>1</label>
        <note>catalytic</note>
    </ligand>
</feature>
<dbReference type="InterPro" id="IPR050725">
    <property type="entry name" value="CysQ/Inositol_MonoPase"/>
</dbReference>
<comment type="subcellular location">
    <subcellularLocation>
        <location evidence="4">Cell inner membrane</location>
        <topology evidence="4">Peripheral membrane protein</topology>
        <orientation evidence="4">Cytoplasmic side</orientation>
    </subcellularLocation>
</comment>
<feature type="binding site" evidence="5">
    <location>
        <position position="215"/>
    </location>
    <ligand>
        <name>Mg(2+)</name>
        <dbReference type="ChEBI" id="CHEBI:18420"/>
        <label>1</label>
        <note>catalytic</note>
    </ligand>
</feature>
<dbReference type="InterPro" id="IPR006240">
    <property type="entry name" value="CysQ"/>
</dbReference>
<proteinExistence type="inferred from homology"/>
<dbReference type="PANTHER" id="PTHR43028">
    <property type="entry name" value="3'(2'),5'-BISPHOSPHATE NUCLEOTIDASE 1"/>
    <property type="match status" value="1"/>
</dbReference>
<dbReference type="InterPro" id="IPR000760">
    <property type="entry name" value="Inositol_monophosphatase-like"/>
</dbReference>
<comment type="cofactor">
    <cofactor evidence="4 5">
        <name>Mg(2+)</name>
        <dbReference type="ChEBI" id="CHEBI:18420"/>
    </cofactor>
</comment>
<organism evidence="6 7">
    <name type="scientific">Sneathiella litorea</name>
    <dbReference type="NCBI Taxonomy" id="2606216"/>
    <lineage>
        <taxon>Bacteria</taxon>
        <taxon>Pseudomonadati</taxon>
        <taxon>Pseudomonadota</taxon>
        <taxon>Alphaproteobacteria</taxon>
        <taxon>Sneathiellales</taxon>
        <taxon>Sneathiellaceae</taxon>
        <taxon>Sneathiella</taxon>
    </lineage>
</organism>
<dbReference type="AlphaFoldDB" id="A0A6L8W7G7"/>
<dbReference type="PRINTS" id="PR00377">
    <property type="entry name" value="IMPHPHTASES"/>
</dbReference>
<feature type="binding site" evidence="4">
    <location>
        <position position="215"/>
    </location>
    <ligand>
        <name>Mg(2+)</name>
        <dbReference type="ChEBI" id="CHEBI:18420"/>
        <label>2</label>
    </ligand>
</feature>
<accession>A0A6L8W7G7</accession>
<keyword evidence="4 6" id="KW-0378">Hydrolase</keyword>
<evidence type="ECO:0000313" key="7">
    <source>
        <dbReference type="Proteomes" id="UP000476030"/>
    </source>
</evidence>
<reference evidence="6 7" key="1">
    <citation type="submission" date="2019-12" db="EMBL/GenBank/DDBJ databases">
        <title>Snethiella sp. nov. sp. isolated from sea sand.</title>
        <authorList>
            <person name="Kim J."/>
            <person name="Jeong S.E."/>
            <person name="Jung H.S."/>
            <person name="Jeon C.O."/>
        </authorList>
    </citation>
    <scope>NUCLEOTIDE SEQUENCE [LARGE SCALE GENOMIC DNA]</scope>
    <source>
        <strain evidence="6 7">DP05</strain>
    </source>
</reference>
<evidence type="ECO:0000256" key="1">
    <source>
        <dbReference type="ARBA" id="ARBA00001625"/>
    </source>
</evidence>
<feature type="binding site" evidence="4">
    <location>
        <position position="91"/>
    </location>
    <ligand>
        <name>Mg(2+)</name>
        <dbReference type="ChEBI" id="CHEBI:18420"/>
        <label>1</label>
    </ligand>
</feature>
<sequence length="256" mass="27929">MTLDRPNLIQAITKIAREAGDKILTIYQQDFDVKTKSDASPVTEADVEAEKIILKGLNNLTPDIPVLAEESEAAGNVPDLSSGIFWLVDPLDGTKEFIHKRGEFTVNIALIEQGRPTMGVIHIPAKNQTYFAEGPGKVWRQDDGSEPQKIKARVAPDDGLVIVASRSHRTPETDDYIAKFKVKELISAGSSLKLCLLAEGKADLYPRFGRTMEWDIGAGQAILEAAGGTVETLDGSRLIYGKDGHDNPYFVAKGRP</sequence>
<dbReference type="Gene3D" id="3.40.190.80">
    <property type="match status" value="1"/>
</dbReference>
<comment type="caution">
    <text evidence="6">The sequence shown here is derived from an EMBL/GenBank/DDBJ whole genome shotgun (WGS) entry which is preliminary data.</text>
</comment>